<keyword evidence="2" id="KW-0472">Membrane</keyword>
<feature type="transmembrane region" description="Helical" evidence="2">
    <location>
        <begin position="111"/>
        <end position="129"/>
    </location>
</feature>
<evidence type="ECO:0000256" key="1">
    <source>
        <dbReference type="SAM" id="MobiDB-lite"/>
    </source>
</evidence>
<feature type="transmembrane region" description="Helical" evidence="2">
    <location>
        <begin position="149"/>
        <end position="169"/>
    </location>
</feature>
<dbReference type="GO" id="GO:0006626">
    <property type="term" value="P:protein targeting to mitochondrion"/>
    <property type="evidence" value="ECO:0007669"/>
    <property type="project" value="TreeGrafter"/>
</dbReference>
<keyword evidence="2" id="KW-1133">Transmembrane helix</keyword>
<name>A0AA40EX84_9PEZI</name>
<gene>
    <name evidence="3" type="ORF">B0T18DRAFT_413073</name>
</gene>
<dbReference type="PANTHER" id="PTHR38402">
    <property type="entry name" value="MITOCHONDRIAL OUTER MEMBRANE PROTEIN OM14"/>
    <property type="match status" value="1"/>
</dbReference>
<keyword evidence="4" id="KW-1185">Reference proteome</keyword>
<feature type="region of interest" description="Disordered" evidence="1">
    <location>
        <begin position="1"/>
        <end position="77"/>
    </location>
</feature>
<evidence type="ECO:0000313" key="3">
    <source>
        <dbReference type="EMBL" id="KAK0747081.1"/>
    </source>
</evidence>
<dbReference type="AlphaFoldDB" id="A0AA40EX84"/>
<evidence type="ECO:0008006" key="5">
    <source>
        <dbReference type="Google" id="ProtNLM"/>
    </source>
</evidence>
<evidence type="ECO:0000313" key="4">
    <source>
        <dbReference type="Proteomes" id="UP001172155"/>
    </source>
</evidence>
<proteinExistence type="predicted"/>
<accession>A0AA40EX84</accession>
<dbReference type="EMBL" id="JAUKUD010000004">
    <property type="protein sequence ID" value="KAK0747081.1"/>
    <property type="molecule type" value="Genomic_DNA"/>
</dbReference>
<dbReference type="InterPro" id="IPR039454">
    <property type="entry name" value="OM14"/>
</dbReference>
<protein>
    <recommendedName>
        <fullName evidence="5">Mitochondrial outer membrane protein OM14 C-terminal domain-containing protein</fullName>
    </recommendedName>
</protein>
<dbReference type="Proteomes" id="UP001172155">
    <property type="component" value="Unassembled WGS sequence"/>
</dbReference>
<sequence length="178" mass="18755">MSYAEIASKGPKQTPQEAAAPQPPQIVNSTSASTSSLVDVDTPSVRTVPSDFGEQEVQTDTQAARLEREAEEAASRARAEADLAKKKARNKARKADTWLTKKFEELSDGSSGALVAANLIGLVGLSGWLGFKAWGLYDNGRLTWKSVGLGLGILGAVGAVEGVFGGYLYKAKGKGKKQ</sequence>
<dbReference type="GO" id="GO:0005741">
    <property type="term" value="C:mitochondrial outer membrane"/>
    <property type="evidence" value="ECO:0007669"/>
    <property type="project" value="InterPro"/>
</dbReference>
<dbReference type="PANTHER" id="PTHR38402:SF1">
    <property type="entry name" value="MITOCHONDRIAL OUTER MEMBRANE PROTEIN OM14"/>
    <property type="match status" value="1"/>
</dbReference>
<dbReference type="GO" id="GO:1990593">
    <property type="term" value="F:nascent polypeptide-associated complex binding"/>
    <property type="evidence" value="ECO:0007669"/>
    <property type="project" value="InterPro"/>
</dbReference>
<feature type="compositionally biased region" description="Basic and acidic residues" evidence="1">
    <location>
        <begin position="65"/>
        <end position="77"/>
    </location>
</feature>
<feature type="compositionally biased region" description="Polar residues" evidence="1">
    <location>
        <begin position="26"/>
        <end position="37"/>
    </location>
</feature>
<evidence type="ECO:0000256" key="2">
    <source>
        <dbReference type="SAM" id="Phobius"/>
    </source>
</evidence>
<keyword evidence="2" id="KW-0812">Transmembrane</keyword>
<reference evidence="3" key="1">
    <citation type="submission" date="2023-06" db="EMBL/GenBank/DDBJ databases">
        <title>Genome-scale phylogeny and comparative genomics of the fungal order Sordariales.</title>
        <authorList>
            <consortium name="Lawrence Berkeley National Laboratory"/>
            <person name="Hensen N."/>
            <person name="Bonometti L."/>
            <person name="Westerberg I."/>
            <person name="Brannstrom I.O."/>
            <person name="Guillou S."/>
            <person name="Cros-Aarteil S."/>
            <person name="Calhoun S."/>
            <person name="Haridas S."/>
            <person name="Kuo A."/>
            <person name="Mondo S."/>
            <person name="Pangilinan J."/>
            <person name="Riley R."/>
            <person name="LaButti K."/>
            <person name="Andreopoulos B."/>
            <person name="Lipzen A."/>
            <person name="Chen C."/>
            <person name="Yanf M."/>
            <person name="Daum C."/>
            <person name="Ng V."/>
            <person name="Clum A."/>
            <person name="Steindorff A."/>
            <person name="Ohm R."/>
            <person name="Martin F."/>
            <person name="Silar P."/>
            <person name="Natvig D."/>
            <person name="Lalanne C."/>
            <person name="Gautier V."/>
            <person name="Ament-velasquez S.L."/>
            <person name="Kruys A."/>
            <person name="Hutchinson M.I."/>
            <person name="Powell A.J."/>
            <person name="Barry K."/>
            <person name="Miller A.N."/>
            <person name="Grigoriev I.V."/>
            <person name="Debuchy R."/>
            <person name="Gladieux P."/>
            <person name="Thoren M.H."/>
            <person name="Johannesson H."/>
        </authorList>
    </citation>
    <scope>NUCLEOTIDE SEQUENCE</scope>
    <source>
        <strain evidence="3">SMH3187-1</strain>
    </source>
</reference>
<comment type="caution">
    <text evidence="3">The sequence shown here is derived from an EMBL/GenBank/DDBJ whole genome shotgun (WGS) entry which is preliminary data.</text>
</comment>
<organism evidence="3 4">
    <name type="scientific">Schizothecium vesticola</name>
    <dbReference type="NCBI Taxonomy" id="314040"/>
    <lineage>
        <taxon>Eukaryota</taxon>
        <taxon>Fungi</taxon>
        <taxon>Dikarya</taxon>
        <taxon>Ascomycota</taxon>
        <taxon>Pezizomycotina</taxon>
        <taxon>Sordariomycetes</taxon>
        <taxon>Sordariomycetidae</taxon>
        <taxon>Sordariales</taxon>
        <taxon>Schizotheciaceae</taxon>
        <taxon>Schizothecium</taxon>
    </lineage>
</organism>